<keyword evidence="1" id="KW-0732">Signal</keyword>
<evidence type="ECO:0000256" key="1">
    <source>
        <dbReference type="SAM" id="SignalP"/>
    </source>
</evidence>
<evidence type="ECO:0008006" key="4">
    <source>
        <dbReference type="Google" id="ProtNLM"/>
    </source>
</evidence>
<name>A0A9P4K2Z0_9PLEO</name>
<evidence type="ECO:0000313" key="3">
    <source>
        <dbReference type="Proteomes" id="UP000800093"/>
    </source>
</evidence>
<keyword evidence="3" id="KW-1185">Reference proteome</keyword>
<protein>
    <recommendedName>
        <fullName evidence="4">Extracellular membrane protein CFEM domain-containing protein</fullName>
    </recommendedName>
</protein>
<sequence>MRLVYVLACAVSFSKAGFVPPAEWCLPSAHLKELSGCISMTDFEDECDAKPSNDERLDCYCRQEVLSSYFACKDDITRCLETHRFDPQFDEKVKRWHEACDERITTSLTTPVVTSLTATYDFGACQRLHESCLSADYETNRCSETYLPTSSMSFLSCCCQPPIYSLVSECQFNGNISCKRTSAAESNIMGYSYCSYFWSGSETLSSVDFTSVLGDVGRAATAAAMISSYSPIANAASVASIIRSTIPQAQERARQTSVTDSTLSDMFELK</sequence>
<dbReference type="EMBL" id="ML986683">
    <property type="protein sequence ID" value="KAF2260342.1"/>
    <property type="molecule type" value="Genomic_DNA"/>
</dbReference>
<gene>
    <name evidence="2" type="ORF">CC78DRAFT_584903</name>
</gene>
<dbReference type="AlphaFoldDB" id="A0A9P4K2Z0"/>
<reference evidence="3" key="1">
    <citation type="journal article" date="2020" name="Stud. Mycol.">
        <title>101 Dothideomycetes genomes: A test case for predicting lifestyles and emergence of pathogens.</title>
        <authorList>
            <person name="Haridas S."/>
            <person name="Albert R."/>
            <person name="Binder M."/>
            <person name="Bloem J."/>
            <person name="LaButti K."/>
            <person name="Salamov A."/>
            <person name="Andreopoulos B."/>
            <person name="Baker S."/>
            <person name="Barry K."/>
            <person name="Bills G."/>
            <person name="Bluhm B."/>
            <person name="Cannon C."/>
            <person name="Castanera R."/>
            <person name="Culley D."/>
            <person name="Daum C."/>
            <person name="Ezra D."/>
            <person name="Gonzalez J."/>
            <person name="Henrissat B."/>
            <person name="Kuo A."/>
            <person name="Liang C."/>
            <person name="Lipzen A."/>
            <person name="Lutzoni F."/>
            <person name="Magnuson J."/>
            <person name="Mondo S."/>
            <person name="Nolan M."/>
            <person name="Ohm R."/>
            <person name="Pangilinan J."/>
            <person name="Park H.-J."/>
            <person name="Ramirez L."/>
            <person name="Alfaro M."/>
            <person name="Sun H."/>
            <person name="Tritt A."/>
            <person name="Yoshinaga Y."/>
            <person name="Zwiers L.-H."/>
            <person name="Turgeon B."/>
            <person name="Goodwin S."/>
            <person name="Spatafora J."/>
            <person name="Crous P."/>
            <person name="Grigoriev I."/>
        </authorList>
    </citation>
    <scope>NUCLEOTIDE SEQUENCE [LARGE SCALE GENOMIC DNA]</scope>
    <source>
        <strain evidence="3">CBS 304.66</strain>
    </source>
</reference>
<dbReference type="Proteomes" id="UP000800093">
    <property type="component" value="Unassembled WGS sequence"/>
</dbReference>
<proteinExistence type="predicted"/>
<evidence type="ECO:0000313" key="2">
    <source>
        <dbReference type="EMBL" id="KAF2260342.1"/>
    </source>
</evidence>
<feature type="signal peptide" evidence="1">
    <location>
        <begin position="1"/>
        <end position="16"/>
    </location>
</feature>
<comment type="caution">
    <text evidence="2">The sequence shown here is derived from an EMBL/GenBank/DDBJ whole genome shotgun (WGS) entry which is preliminary data.</text>
</comment>
<dbReference type="OrthoDB" id="5398531at2759"/>
<accession>A0A9P4K2Z0</accession>
<organism evidence="2 3">
    <name type="scientific">Lojkania enalia</name>
    <dbReference type="NCBI Taxonomy" id="147567"/>
    <lineage>
        <taxon>Eukaryota</taxon>
        <taxon>Fungi</taxon>
        <taxon>Dikarya</taxon>
        <taxon>Ascomycota</taxon>
        <taxon>Pezizomycotina</taxon>
        <taxon>Dothideomycetes</taxon>
        <taxon>Pleosporomycetidae</taxon>
        <taxon>Pleosporales</taxon>
        <taxon>Pleosporales incertae sedis</taxon>
        <taxon>Lojkania</taxon>
    </lineage>
</organism>
<feature type="chain" id="PRO_5040105259" description="Extracellular membrane protein CFEM domain-containing protein" evidence="1">
    <location>
        <begin position="17"/>
        <end position="270"/>
    </location>
</feature>